<dbReference type="SUPFAM" id="SSF52540">
    <property type="entry name" value="P-loop containing nucleoside triphosphate hydrolases"/>
    <property type="match status" value="1"/>
</dbReference>
<comment type="function">
    <text evidence="4">Catalyzes ATP-dependent phosphorylation of adenosylcobinamide and addition of GMP to adenosylcobinamide phosphate.</text>
</comment>
<dbReference type="RefSeq" id="WP_118374289.1">
    <property type="nucleotide sequence ID" value="NZ_JAJEQT010000003.1"/>
</dbReference>
<evidence type="ECO:0000256" key="16">
    <source>
        <dbReference type="ARBA" id="ARBA00029570"/>
    </source>
</evidence>
<comment type="pathway">
    <text evidence="6">Cofactor biosynthesis; adenosylcobalamin biosynthesis; adenosylcobalamin from cob(II)yrinate a,c-diamide: step 5/7.</text>
</comment>
<dbReference type="InterPro" id="IPR027417">
    <property type="entry name" value="P-loop_NTPase"/>
</dbReference>
<keyword evidence="19" id="KW-1185">Reference proteome</keyword>
<proteinExistence type="inferred from homology"/>
<evidence type="ECO:0000256" key="4">
    <source>
        <dbReference type="ARBA" id="ARBA00003889"/>
    </source>
</evidence>
<organism evidence="18 19">
    <name type="scientific">Coprococcus hominis</name>
    <name type="common">ex Arizal et al. 2022</name>
    <dbReference type="NCBI Taxonomy" id="2881262"/>
    <lineage>
        <taxon>Bacteria</taxon>
        <taxon>Bacillati</taxon>
        <taxon>Bacillota</taxon>
        <taxon>Clostridia</taxon>
        <taxon>Lachnospirales</taxon>
        <taxon>Lachnospiraceae</taxon>
        <taxon>Coprococcus</taxon>
    </lineage>
</organism>
<dbReference type="PANTHER" id="PTHR34848:SF1">
    <property type="entry name" value="BIFUNCTIONAL ADENOSYLCOBALAMIN BIOSYNTHESIS PROTEIN COBU"/>
    <property type="match status" value="1"/>
</dbReference>
<dbReference type="GO" id="GO:0016301">
    <property type="term" value="F:kinase activity"/>
    <property type="evidence" value="ECO:0007669"/>
    <property type="project" value="UniProtKB-KW"/>
</dbReference>
<comment type="catalytic activity">
    <reaction evidence="2">
        <text>adenosylcob(III)inamide phosphate + GTP + H(+) = adenosylcob(III)inamide-GDP + diphosphate</text>
        <dbReference type="Rhea" id="RHEA:22712"/>
        <dbReference type="ChEBI" id="CHEBI:15378"/>
        <dbReference type="ChEBI" id="CHEBI:33019"/>
        <dbReference type="ChEBI" id="CHEBI:37565"/>
        <dbReference type="ChEBI" id="CHEBI:58502"/>
        <dbReference type="ChEBI" id="CHEBI:60487"/>
        <dbReference type="EC" id="2.7.7.62"/>
    </reaction>
</comment>
<accession>A0ABS8FN32</accession>
<evidence type="ECO:0000256" key="2">
    <source>
        <dbReference type="ARBA" id="ARBA00000711"/>
    </source>
</evidence>
<name>A0ABS8FN32_9FIRM</name>
<evidence type="ECO:0000256" key="6">
    <source>
        <dbReference type="ARBA" id="ARBA00005159"/>
    </source>
</evidence>
<evidence type="ECO:0000256" key="3">
    <source>
        <dbReference type="ARBA" id="ARBA00001522"/>
    </source>
</evidence>
<evidence type="ECO:0000313" key="19">
    <source>
        <dbReference type="Proteomes" id="UP001198495"/>
    </source>
</evidence>
<evidence type="ECO:0000256" key="1">
    <source>
        <dbReference type="ARBA" id="ARBA00000312"/>
    </source>
</evidence>
<evidence type="ECO:0000256" key="15">
    <source>
        <dbReference type="ARBA" id="ARBA00023134"/>
    </source>
</evidence>
<keyword evidence="15" id="KW-0342">GTP-binding</keyword>
<evidence type="ECO:0000256" key="13">
    <source>
        <dbReference type="ARBA" id="ARBA00022777"/>
    </source>
</evidence>
<evidence type="ECO:0000313" key="18">
    <source>
        <dbReference type="EMBL" id="MCC2218620.1"/>
    </source>
</evidence>
<reference evidence="18 19" key="1">
    <citation type="submission" date="2021-10" db="EMBL/GenBank/DDBJ databases">
        <title>Anaerobic single-cell dispensing facilitates the cultivation of human gut bacteria.</title>
        <authorList>
            <person name="Afrizal A."/>
        </authorList>
    </citation>
    <scope>NUCLEOTIDE SEQUENCE [LARGE SCALE GENOMIC DNA]</scope>
    <source>
        <strain evidence="18 19">CLA-AA-H212</strain>
    </source>
</reference>
<comment type="catalytic activity">
    <reaction evidence="1">
        <text>adenosylcob(III)inamide + ATP = adenosylcob(III)inamide phosphate + ADP + H(+)</text>
        <dbReference type="Rhea" id="RHEA:15769"/>
        <dbReference type="ChEBI" id="CHEBI:2480"/>
        <dbReference type="ChEBI" id="CHEBI:15378"/>
        <dbReference type="ChEBI" id="CHEBI:30616"/>
        <dbReference type="ChEBI" id="CHEBI:58502"/>
        <dbReference type="ChEBI" id="CHEBI:456216"/>
        <dbReference type="EC" id="2.7.1.156"/>
    </reaction>
</comment>
<keyword evidence="11" id="KW-0808">Transferase</keyword>
<keyword evidence="14" id="KW-0067">ATP-binding</keyword>
<dbReference type="EC" id="2.7.1.156" evidence="8"/>
<dbReference type="InterPro" id="IPR003203">
    <property type="entry name" value="CobU/CobP"/>
</dbReference>
<sequence length="115" mass="12827">MILIIGGAYQGKFEYAKANFKEGHQIINNFHKYVRKTMQQGKDPELEAKQLMNKAVLAGNADKLVLVSDEVGSGIVPIDAFEREFREKNGRVNCYLASQAEQVIRVTAGIGTRIK</sequence>
<evidence type="ECO:0000256" key="5">
    <source>
        <dbReference type="ARBA" id="ARBA00004692"/>
    </source>
</evidence>
<comment type="similarity">
    <text evidence="7">Belongs to the CobU/CobP family.</text>
</comment>
<keyword evidence="10" id="KW-0169">Cobalamin biosynthesis</keyword>
<dbReference type="EC" id="2.7.7.62" evidence="9"/>
<evidence type="ECO:0000256" key="14">
    <source>
        <dbReference type="ARBA" id="ARBA00022840"/>
    </source>
</evidence>
<gene>
    <name evidence="18" type="ORF">LKD28_06160</name>
</gene>
<evidence type="ECO:0000256" key="7">
    <source>
        <dbReference type="ARBA" id="ARBA00007490"/>
    </source>
</evidence>
<evidence type="ECO:0000256" key="10">
    <source>
        <dbReference type="ARBA" id="ARBA00022573"/>
    </source>
</evidence>
<dbReference type="PANTHER" id="PTHR34848">
    <property type="match status" value="1"/>
</dbReference>
<evidence type="ECO:0000256" key="17">
    <source>
        <dbReference type="ARBA" id="ARBA00030571"/>
    </source>
</evidence>
<evidence type="ECO:0000256" key="8">
    <source>
        <dbReference type="ARBA" id="ARBA00012016"/>
    </source>
</evidence>
<dbReference type="Gene3D" id="3.40.50.300">
    <property type="entry name" value="P-loop containing nucleotide triphosphate hydrolases"/>
    <property type="match status" value="1"/>
</dbReference>
<dbReference type="Pfam" id="PF02283">
    <property type="entry name" value="CobU"/>
    <property type="match status" value="1"/>
</dbReference>
<evidence type="ECO:0000256" key="9">
    <source>
        <dbReference type="ARBA" id="ARBA00012523"/>
    </source>
</evidence>
<dbReference type="GO" id="GO:0016779">
    <property type="term" value="F:nucleotidyltransferase activity"/>
    <property type="evidence" value="ECO:0007669"/>
    <property type="project" value="UniProtKB-KW"/>
</dbReference>
<comment type="catalytic activity">
    <reaction evidence="3">
        <text>adenosylcob(III)inamide + GTP = adenosylcob(III)inamide phosphate + GDP + H(+)</text>
        <dbReference type="Rhea" id="RHEA:15765"/>
        <dbReference type="ChEBI" id="CHEBI:2480"/>
        <dbReference type="ChEBI" id="CHEBI:15378"/>
        <dbReference type="ChEBI" id="CHEBI:37565"/>
        <dbReference type="ChEBI" id="CHEBI:58189"/>
        <dbReference type="ChEBI" id="CHEBI:58502"/>
        <dbReference type="EC" id="2.7.1.156"/>
    </reaction>
</comment>
<evidence type="ECO:0000256" key="11">
    <source>
        <dbReference type="ARBA" id="ARBA00022679"/>
    </source>
</evidence>
<keyword evidence="18" id="KW-0548">Nucleotidyltransferase</keyword>
<dbReference type="Proteomes" id="UP001198495">
    <property type="component" value="Unassembled WGS sequence"/>
</dbReference>
<evidence type="ECO:0000256" key="12">
    <source>
        <dbReference type="ARBA" id="ARBA00022741"/>
    </source>
</evidence>
<comment type="pathway">
    <text evidence="5">Cofactor biosynthesis; adenosylcobalamin biosynthesis; adenosylcobalamin from cob(II)yrinate a,c-diamide: step 6/7.</text>
</comment>
<dbReference type="EMBL" id="JAJEQT010000003">
    <property type="protein sequence ID" value="MCC2218620.1"/>
    <property type="molecule type" value="Genomic_DNA"/>
</dbReference>
<keyword evidence="13 18" id="KW-0418">Kinase</keyword>
<comment type="caution">
    <text evidence="18">The sequence shown here is derived from an EMBL/GenBank/DDBJ whole genome shotgun (WGS) entry which is preliminary data.</text>
</comment>
<protein>
    <recommendedName>
        <fullName evidence="16">Adenosylcobinamide kinase</fullName>
        <ecNumber evidence="8">2.7.1.156</ecNumber>
        <ecNumber evidence="9">2.7.7.62</ecNumber>
    </recommendedName>
    <alternativeName>
        <fullName evidence="17">Adenosylcobinamide-phosphate guanylyltransferase</fullName>
    </alternativeName>
</protein>
<keyword evidence="12" id="KW-0547">Nucleotide-binding</keyword>